<dbReference type="AlphaFoldDB" id="A0A4R2GVU0"/>
<sequence>MYTARCDERKGRRSGRGACPRRFRSVRRLASGVAAFRAIASNELHGAKWMANGGPASLAAVRWPRQRFAVWSAPLSRKRCPFRGMSGKRACFLWGSVFARTPVHSRKKHQGAGAFSAIAASSPL</sequence>
<comment type="caution">
    <text evidence="1">The sequence shown here is derived from an EMBL/GenBank/DDBJ whole genome shotgun (WGS) entry which is preliminary data.</text>
</comment>
<name>A0A4R2GVU0_9HYPH</name>
<organism evidence="1 2">
    <name type="scientific">Camelimonas lactis</name>
    <dbReference type="NCBI Taxonomy" id="659006"/>
    <lineage>
        <taxon>Bacteria</taxon>
        <taxon>Pseudomonadati</taxon>
        <taxon>Pseudomonadota</taxon>
        <taxon>Alphaproteobacteria</taxon>
        <taxon>Hyphomicrobiales</taxon>
        <taxon>Chelatococcaceae</taxon>
        <taxon>Camelimonas</taxon>
    </lineage>
</organism>
<proteinExistence type="predicted"/>
<reference evidence="1 2" key="1">
    <citation type="submission" date="2019-03" db="EMBL/GenBank/DDBJ databases">
        <title>Genomic Encyclopedia of Type Strains, Phase IV (KMG-IV): sequencing the most valuable type-strain genomes for metagenomic binning, comparative biology and taxonomic classification.</title>
        <authorList>
            <person name="Goeker M."/>
        </authorList>
    </citation>
    <scope>NUCLEOTIDE SEQUENCE [LARGE SCALE GENOMIC DNA]</scope>
    <source>
        <strain evidence="1 2">DSM 22958</strain>
    </source>
</reference>
<evidence type="ECO:0000313" key="1">
    <source>
        <dbReference type="EMBL" id="TCO13375.1"/>
    </source>
</evidence>
<evidence type="ECO:0000313" key="2">
    <source>
        <dbReference type="Proteomes" id="UP000294881"/>
    </source>
</evidence>
<dbReference type="Proteomes" id="UP000294881">
    <property type="component" value="Unassembled WGS sequence"/>
</dbReference>
<protein>
    <submittedName>
        <fullName evidence="1">Uncharacterized protein</fullName>
    </submittedName>
</protein>
<gene>
    <name evidence="1" type="ORF">EV666_10685</name>
</gene>
<keyword evidence="2" id="KW-1185">Reference proteome</keyword>
<accession>A0A4R2GVU0</accession>
<dbReference type="EMBL" id="SLWL01000006">
    <property type="protein sequence ID" value="TCO13375.1"/>
    <property type="molecule type" value="Genomic_DNA"/>
</dbReference>